<keyword evidence="5" id="KW-0647">Proteasome</keyword>
<protein>
    <recommendedName>
        <fullName evidence="10">26S proteasome non-ATPase regulatory subunit 14</fullName>
    </recommendedName>
    <alternativeName>
        <fullName evidence="11 12">26S Proteasome regulatory subunit RPN11</fullName>
    </alternativeName>
</protein>
<evidence type="ECO:0000259" key="13">
    <source>
        <dbReference type="PROSITE" id="PS50249"/>
    </source>
</evidence>
<dbReference type="PANTHER" id="PTHR10410">
    <property type="entry name" value="EUKARYOTIC TRANSLATION INITIATION FACTOR 3 -RELATED"/>
    <property type="match status" value="1"/>
</dbReference>
<keyword evidence="3" id="KW-0378">Hydrolase</keyword>
<evidence type="ECO:0000256" key="8">
    <source>
        <dbReference type="ARBA" id="ARBA00061051"/>
    </source>
</evidence>
<evidence type="ECO:0000256" key="2">
    <source>
        <dbReference type="ARBA" id="ARBA00022723"/>
    </source>
</evidence>
<evidence type="ECO:0000256" key="10">
    <source>
        <dbReference type="ARBA" id="ARBA00068188"/>
    </source>
</evidence>
<keyword evidence="6" id="KW-0482">Metalloprotease</keyword>
<comment type="caution">
    <text evidence="14">The sequence shown here is derived from an EMBL/GenBank/DDBJ whole genome shotgun (WGS) entry which is preliminary data.</text>
</comment>
<dbReference type="GO" id="GO:0006508">
    <property type="term" value="P:proteolysis"/>
    <property type="evidence" value="ECO:0007669"/>
    <property type="project" value="UniProtKB-KW"/>
</dbReference>
<feature type="domain" description="MPN" evidence="13">
    <location>
        <begin position="44"/>
        <end position="179"/>
    </location>
</feature>
<evidence type="ECO:0000256" key="3">
    <source>
        <dbReference type="ARBA" id="ARBA00022801"/>
    </source>
</evidence>
<keyword evidence="15" id="KW-1185">Reference proteome</keyword>
<organism evidence="14 15">
    <name type="scientific">Petrolisthes manimaculis</name>
    <dbReference type="NCBI Taxonomy" id="1843537"/>
    <lineage>
        <taxon>Eukaryota</taxon>
        <taxon>Metazoa</taxon>
        <taxon>Ecdysozoa</taxon>
        <taxon>Arthropoda</taxon>
        <taxon>Crustacea</taxon>
        <taxon>Multicrustacea</taxon>
        <taxon>Malacostraca</taxon>
        <taxon>Eumalacostraca</taxon>
        <taxon>Eucarida</taxon>
        <taxon>Decapoda</taxon>
        <taxon>Pleocyemata</taxon>
        <taxon>Anomura</taxon>
        <taxon>Galatheoidea</taxon>
        <taxon>Porcellanidae</taxon>
        <taxon>Petrolisthes</taxon>
    </lineage>
</organism>
<dbReference type="EMBL" id="JAWZYT010000318">
    <property type="protein sequence ID" value="KAK4324846.1"/>
    <property type="molecule type" value="Genomic_DNA"/>
</dbReference>
<proteinExistence type="inferred from homology"/>
<comment type="similarity">
    <text evidence="8">Belongs to the peptidase M67A family. PSMD14 subfamily.</text>
</comment>
<evidence type="ECO:0000256" key="7">
    <source>
        <dbReference type="ARBA" id="ARBA00059976"/>
    </source>
</evidence>
<dbReference type="SMART" id="SM00232">
    <property type="entry name" value="JAB_MPN"/>
    <property type="match status" value="1"/>
</dbReference>
<dbReference type="GO" id="GO:0008237">
    <property type="term" value="F:metallopeptidase activity"/>
    <property type="evidence" value="ECO:0007669"/>
    <property type="project" value="UniProtKB-KW"/>
</dbReference>
<dbReference type="GO" id="GO:0046872">
    <property type="term" value="F:metal ion binding"/>
    <property type="evidence" value="ECO:0007669"/>
    <property type="project" value="UniProtKB-KW"/>
</dbReference>
<sequence>MNINLGNNKETSMDRLLRLGGGLPALGQGPPPNDAPVPDTAEQVYISSLALLKMLKHGRAGVPMEVMGLMLGEFVDDYTVRVIDVFAMPQSGTGVSVEAVDPVFQAKMLDMLKQVGRPEMVVGWYHSHPGFGCWLSGVDINTQQSFEALSERAVAVVVDPIQSVKGKVVIDAFRLINPNMMVLGQEPRQTTSNLGHLQKPSIQALIHGLNRHYYSIPIKYRMNEREQQMLLNLHKKSWMEGLTLQNYNEHSSLNEDTVKEILNLAKAYNKSLEEEEKMTPEQLAIKNVGKLDPKRHLEDKVEILMTSNIVQCLGAMLDTVIFK</sequence>
<dbReference type="InterPro" id="IPR000555">
    <property type="entry name" value="JAMM/MPN+_dom"/>
</dbReference>
<dbReference type="InterPro" id="IPR056263">
    <property type="entry name" value="RPN11_C"/>
</dbReference>
<dbReference type="SUPFAM" id="SSF102712">
    <property type="entry name" value="JAB1/MPN domain"/>
    <property type="match status" value="1"/>
</dbReference>
<keyword evidence="2" id="KW-0479">Metal-binding</keyword>
<dbReference type="PROSITE" id="PS50249">
    <property type="entry name" value="MPN"/>
    <property type="match status" value="1"/>
</dbReference>
<dbReference type="Proteomes" id="UP001292094">
    <property type="component" value="Unassembled WGS sequence"/>
</dbReference>
<dbReference type="InterPro" id="IPR050242">
    <property type="entry name" value="JAMM_MPN+_peptidase_M67A"/>
</dbReference>
<evidence type="ECO:0000256" key="11">
    <source>
        <dbReference type="ARBA" id="ARBA00077355"/>
    </source>
</evidence>
<dbReference type="CDD" id="cd08069">
    <property type="entry name" value="MPN_RPN11_CSN5"/>
    <property type="match status" value="1"/>
</dbReference>
<evidence type="ECO:0000256" key="1">
    <source>
        <dbReference type="ARBA" id="ARBA00022670"/>
    </source>
</evidence>
<evidence type="ECO:0000313" key="15">
    <source>
        <dbReference type="Proteomes" id="UP001292094"/>
    </source>
</evidence>
<evidence type="ECO:0000313" key="14">
    <source>
        <dbReference type="EMBL" id="KAK4324846.1"/>
    </source>
</evidence>
<dbReference type="FunFam" id="3.40.140.10:FF:000001">
    <property type="entry name" value="26S proteasome non-ATPase regulatory subunit"/>
    <property type="match status" value="1"/>
</dbReference>
<dbReference type="Gene3D" id="3.40.140.10">
    <property type="entry name" value="Cytidine Deaminase, domain 2"/>
    <property type="match status" value="1"/>
</dbReference>
<gene>
    <name evidence="14" type="ORF">Pmani_004548</name>
</gene>
<name>A0AAE1ULG6_9EUCA</name>
<evidence type="ECO:0000256" key="6">
    <source>
        <dbReference type="ARBA" id="ARBA00023049"/>
    </source>
</evidence>
<comment type="subunit">
    <text evidence="9">Component of the 19S regulatory cap of the 26S proteasome.</text>
</comment>
<reference evidence="14" key="1">
    <citation type="submission" date="2023-11" db="EMBL/GenBank/DDBJ databases">
        <title>Genome assemblies of two species of porcelain crab, Petrolisthes cinctipes and Petrolisthes manimaculis (Anomura: Porcellanidae).</title>
        <authorList>
            <person name="Angst P."/>
        </authorList>
    </citation>
    <scope>NUCLEOTIDE SEQUENCE</scope>
    <source>
        <strain evidence="14">PB745_02</strain>
        <tissue evidence="14">Gill</tissue>
    </source>
</reference>
<dbReference type="InterPro" id="IPR037518">
    <property type="entry name" value="MPN"/>
</dbReference>
<dbReference type="AlphaFoldDB" id="A0AAE1ULG6"/>
<evidence type="ECO:0000256" key="5">
    <source>
        <dbReference type="ARBA" id="ARBA00022942"/>
    </source>
</evidence>
<comment type="function">
    <text evidence="7">Metalloprotease component of the 26S proteasome that specifically cleaves 'Lys-63'-linked polyubiquitin chains. The 26S proteasome is involved in the ATP-dependent degradation of ubiquitinated proteins. The function of the 'Lys-63'-specific deubiquitination of the proteasome is unclear.</text>
</comment>
<keyword evidence="4" id="KW-0862">Zinc</keyword>
<evidence type="ECO:0000256" key="12">
    <source>
        <dbReference type="ARBA" id="ARBA00078982"/>
    </source>
</evidence>
<evidence type="ECO:0000256" key="9">
    <source>
        <dbReference type="ARBA" id="ARBA00064575"/>
    </source>
</evidence>
<accession>A0AAE1ULG6</accession>
<dbReference type="GO" id="GO:0000502">
    <property type="term" value="C:proteasome complex"/>
    <property type="evidence" value="ECO:0007669"/>
    <property type="project" value="UniProtKB-KW"/>
</dbReference>
<dbReference type="Pfam" id="PF01398">
    <property type="entry name" value="JAB"/>
    <property type="match status" value="1"/>
</dbReference>
<keyword evidence="1" id="KW-0645">Protease</keyword>
<evidence type="ECO:0000256" key="4">
    <source>
        <dbReference type="ARBA" id="ARBA00022833"/>
    </source>
</evidence>
<dbReference type="Pfam" id="PF23594">
    <property type="entry name" value="RPN11_C"/>
    <property type="match status" value="1"/>
</dbReference>